<protein>
    <submittedName>
        <fullName evidence="2">Uncharacterized protein</fullName>
    </submittedName>
</protein>
<dbReference type="PATRIC" id="fig|80878.5.peg.3074"/>
<keyword evidence="3" id="KW-1185">Reference proteome</keyword>
<gene>
    <name evidence="2" type="ORF">RP29_15825</name>
</gene>
<dbReference type="EMBL" id="JXYQ01000057">
    <property type="protein sequence ID" value="KJA09571.1"/>
    <property type="molecule type" value="Genomic_DNA"/>
</dbReference>
<feature type="compositionally biased region" description="Polar residues" evidence="1">
    <location>
        <begin position="1"/>
        <end position="19"/>
    </location>
</feature>
<name>A0A0D7K5E4_9BURK</name>
<reference evidence="2 3" key="1">
    <citation type="submission" date="2014-12" db="EMBL/GenBank/DDBJ databases">
        <title>Isolation of bacteria from lake water.</title>
        <authorList>
            <person name="Sheng K.-Y."/>
            <person name="Chin P.-S."/>
            <person name="Chan K.-G."/>
            <person name="Tan G.S."/>
        </authorList>
    </citation>
    <scope>NUCLEOTIDE SEQUENCE [LARGE SCALE GENOMIC DNA]</scope>
    <source>
        <strain evidence="2 3">KY4</strain>
    </source>
</reference>
<dbReference type="STRING" id="80878.RP29_15825"/>
<organism evidence="2 3">
    <name type="scientific">Acidovorax temperans</name>
    <dbReference type="NCBI Taxonomy" id="80878"/>
    <lineage>
        <taxon>Bacteria</taxon>
        <taxon>Pseudomonadati</taxon>
        <taxon>Pseudomonadota</taxon>
        <taxon>Betaproteobacteria</taxon>
        <taxon>Burkholderiales</taxon>
        <taxon>Comamonadaceae</taxon>
        <taxon>Acidovorax</taxon>
    </lineage>
</organism>
<accession>A0A0D7K5E4</accession>
<feature type="region of interest" description="Disordered" evidence="1">
    <location>
        <begin position="1"/>
        <end position="29"/>
    </location>
</feature>
<evidence type="ECO:0000256" key="1">
    <source>
        <dbReference type="SAM" id="MobiDB-lite"/>
    </source>
</evidence>
<sequence>MSHHTLSQSSAAQHANSGAVTYHGKHPDGRLRITIGKQKALLHGALYRLTQKTTASGQTVTKRRLVHTTPGHQPDMLDSCNLIAIGTKTSHRLLISTQ</sequence>
<comment type="caution">
    <text evidence="2">The sequence shown here is derived from an EMBL/GenBank/DDBJ whole genome shotgun (WGS) entry which is preliminary data.</text>
</comment>
<proteinExistence type="predicted"/>
<dbReference type="Proteomes" id="UP000032566">
    <property type="component" value="Unassembled WGS sequence"/>
</dbReference>
<evidence type="ECO:0000313" key="3">
    <source>
        <dbReference type="Proteomes" id="UP000032566"/>
    </source>
</evidence>
<dbReference type="RefSeq" id="WP_157020042.1">
    <property type="nucleotide sequence ID" value="NZ_JXYQ01000057.1"/>
</dbReference>
<dbReference type="AlphaFoldDB" id="A0A0D7K5E4"/>
<feature type="non-terminal residue" evidence="2">
    <location>
        <position position="98"/>
    </location>
</feature>
<evidence type="ECO:0000313" key="2">
    <source>
        <dbReference type="EMBL" id="KJA09571.1"/>
    </source>
</evidence>